<feature type="domain" description="HTH iclR-type" evidence="4">
    <location>
        <begin position="6"/>
        <end position="74"/>
    </location>
</feature>
<proteinExistence type="predicted"/>
<evidence type="ECO:0000256" key="2">
    <source>
        <dbReference type="ARBA" id="ARBA00023125"/>
    </source>
</evidence>
<dbReference type="InterPro" id="IPR005471">
    <property type="entry name" value="Tscrpt_reg_IclR_N"/>
</dbReference>
<dbReference type="AlphaFoldDB" id="A0A916R248"/>
<comment type="caution">
    <text evidence="6">The sequence shown here is derived from an EMBL/GenBank/DDBJ whole genome shotgun (WGS) entry which is preliminary data.</text>
</comment>
<reference evidence="6" key="1">
    <citation type="journal article" date="2014" name="Int. J. Syst. Evol. Microbiol.">
        <title>Complete genome sequence of Corynebacterium casei LMG S-19264T (=DSM 44701T), isolated from a smear-ripened cheese.</title>
        <authorList>
            <consortium name="US DOE Joint Genome Institute (JGI-PGF)"/>
            <person name="Walter F."/>
            <person name="Albersmeier A."/>
            <person name="Kalinowski J."/>
            <person name="Ruckert C."/>
        </authorList>
    </citation>
    <scope>NUCLEOTIDE SEQUENCE</scope>
    <source>
        <strain evidence="6">CGMCC 1.15880</strain>
    </source>
</reference>
<keyword evidence="3" id="KW-0804">Transcription</keyword>
<keyword evidence="7" id="KW-1185">Reference proteome</keyword>
<dbReference type="PROSITE" id="PS51078">
    <property type="entry name" value="ICLR_ED"/>
    <property type="match status" value="1"/>
</dbReference>
<keyword evidence="1" id="KW-0805">Transcription regulation</keyword>
<evidence type="ECO:0008006" key="8">
    <source>
        <dbReference type="Google" id="ProtNLM"/>
    </source>
</evidence>
<organism evidence="6 7">
    <name type="scientific">Neptunicoccus cionae</name>
    <dbReference type="NCBI Taxonomy" id="2035344"/>
    <lineage>
        <taxon>Bacteria</taxon>
        <taxon>Pseudomonadati</taxon>
        <taxon>Pseudomonadota</taxon>
        <taxon>Alphaproteobacteria</taxon>
        <taxon>Rhodobacterales</taxon>
        <taxon>Paracoccaceae</taxon>
        <taxon>Neptunicoccus</taxon>
    </lineage>
</organism>
<dbReference type="RefSeq" id="WP_188677254.1">
    <property type="nucleotide sequence ID" value="NZ_BMKA01000004.1"/>
</dbReference>
<dbReference type="SUPFAM" id="SSF55781">
    <property type="entry name" value="GAF domain-like"/>
    <property type="match status" value="1"/>
</dbReference>
<protein>
    <recommendedName>
        <fullName evidence="8">Transcriptional regulator</fullName>
    </recommendedName>
</protein>
<dbReference type="SUPFAM" id="SSF46785">
    <property type="entry name" value="Winged helix' DNA-binding domain"/>
    <property type="match status" value="1"/>
</dbReference>
<dbReference type="GO" id="GO:0003700">
    <property type="term" value="F:DNA-binding transcription factor activity"/>
    <property type="evidence" value="ECO:0007669"/>
    <property type="project" value="TreeGrafter"/>
</dbReference>
<evidence type="ECO:0000256" key="1">
    <source>
        <dbReference type="ARBA" id="ARBA00023015"/>
    </source>
</evidence>
<evidence type="ECO:0000259" key="4">
    <source>
        <dbReference type="PROSITE" id="PS51077"/>
    </source>
</evidence>
<dbReference type="Gene3D" id="3.30.450.40">
    <property type="match status" value="1"/>
</dbReference>
<dbReference type="Pfam" id="PF01614">
    <property type="entry name" value="IclR_C"/>
    <property type="match status" value="1"/>
</dbReference>
<dbReference type="InterPro" id="IPR029016">
    <property type="entry name" value="GAF-like_dom_sf"/>
</dbReference>
<dbReference type="InterPro" id="IPR050707">
    <property type="entry name" value="HTH_MetabolicPath_Reg"/>
</dbReference>
<dbReference type="Gene3D" id="1.10.10.10">
    <property type="entry name" value="Winged helix-like DNA-binding domain superfamily/Winged helix DNA-binding domain"/>
    <property type="match status" value="1"/>
</dbReference>
<dbReference type="InterPro" id="IPR014757">
    <property type="entry name" value="Tscrpt_reg_IclR_C"/>
</dbReference>
<name>A0A916R248_9RHOB</name>
<feature type="domain" description="IclR-ED" evidence="5">
    <location>
        <begin position="68"/>
        <end position="226"/>
    </location>
</feature>
<evidence type="ECO:0000313" key="6">
    <source>
        <dbReference type="EMBL" id="GGA27444.1"/>
    </source>
</evidence>
<evidence type="ECO:0000259" key="5">
    <source>
        <dbReference type="PROSITE" id="PS51078"/>
    </source>
</evidence>
<reference evidence="6" key="2">
    <citation type="submission" date="2020-09" db="EMBL/GenBank/DDBJ databases">
        <authorList>
            <person name="Sun Q."/>
            <person name="Zhou Y."/>
        </authorList>
    </citation>
    <scope>NUCLEOTIDE SEQUENCE</scope>
    <source>
        <strain evidence="6">CGMCC 1.15880</strain>
    </source>
</reference>
<dbReference type="PANTHER" id="PTHR30136">
    <property type="entry name" value="HELIX-TURN-HELIX TRANSCRIPTIONAL REGULATOR, ICLR FAMILY"/>
    <property type="match status" value="1"/>
</dbReference>
<gene>
    <name evidence="6" type="ORF">GCM10011498_30640</name>
</gene>
<dbReference type="InterPro" id="IPR036390">
    <property type="entry name" value="WH_DNA-bd_sf"/>
</dbReference>
<evidence type="ECO:0000313" key="7">
    <source>
        <dbReference type="Proteomes" id="UP000628017"/>
    </source>
</evidence>
<evidence type="ECO:0000256" key="3">
    <source>
        <dbReference type="ARBA" id="ARBA00023163"/>
    </source>
</evidence>
<sequence>MSTGKLQTLERGIALLRLVSQSPEGIRINELAAQLGLNRPTAYRIVATLVDQTMVRRLEDGRIVMGVGAYQLGARSSDSIQMLARPVLEKLAQDTGATSFLSMAEGETCVVVMTAEPRNTAFNIHYKLGTRHPIDRGAAGIAILASRPERPEDSEDIQFARANGYSVTKGQLHKGAVGVSSPVVFQDAGLTGLEFSIGVVALEALDIDGAAAAVPDAAASLVKVLS</sequence>
<dbReference type="PANTHER" id="PTHR30136:SF24">
    <property type="entry name" value="HTH-TYPE TRANSCRIPTIONAL REPRESSOR ALLR"/>
    <property type="match status" value="1"/>
</dbReference>
<dbReference type="EMBL" id="BMKA01000004">
    <property type="protein sequence ID" value="GGA27444.1"/>
    <property type="molecule type" value="Genomic_DNA"/>
</dbReference>
<dbReference type="GO" id="GO:0003677">
    <property type="term" value="F:DNA binding"/>
    <property type="evidence" value="ECO:0007669"/>
    <property type="project" value="UniProtKB-KW"/>
</dbReference>
<dbReference type="Proteomes" id="UP000628017">
    <property type="component" value="Unassembled WGS sequence"/>
</dbReference>
<dbReference type="Pfam" id="PF09339">
    <property type="entry name" value="HTH_IclR"/>
    <property type="match status" value="1"/>
</dbReference>
<dbReference type="InterPro" id="IPR036388">
    <property type="entry name" value="WH-like_DNA-bd_sf"/>
</dbReference>
<dbReference type="PROSITE" id="PS51077">
    <property type="entry name" value="HTH_ICLR"/>
    <property type="match status" value="1"/>
</dbReference>
<keyword evidence="2" id="KW-0238">DNA-binding</keyword>
<dbReference type="SMART" id="SM00346">
    <property type="entry name" value="HTH_ICLR"/>
    <property type="match status" value="1"/>
</dbReference>
<dbReference type="GO" id="GO:0045892">
    <property type="term" value="P:negative regulation of DNA-templated transcription"/>
    <property type="evidence" value="ECO:0007669"/>
    <property type="project" value="TreeGrafter"/>
</dbReference>
<accession>A0A916R248</accession>